<organism evidence="1 2">
    <name type="scientific">Variovorax soli</name>
    <dbReference type="NCBI Taxonomy" id="376815"/>
    <lineage>
        <taxon>Bacteria</taxon>
        <taxon>Pseudomonadati</taxon>
        <taxon>Pseudomonadota</taxon>
        <taxon>Betaproteobacteria</taxon>
        <taxon>Burkholderiales</taxon>
        <taxon>Comamonadaceae</taxon>
        <taxon>Variovorax</taxon>
    </lineage>
</organism>
<protein>
    <submittedName>
        <fullName evidence="1">Uncharacterized protein</fullName>
    </submittedName>
</protein>
<sequence length="37" mass="4225">MLIALLFLGACLIGLGARTVFETVRSLPQKNEDWVWY</sequence>
<evidence type="ECO:0000313" key="2">
    <source>
        <dbReference type="Proteomes" id="UP001184230"/>
    </source>
</evidence>
<evidence type="ECO:0000313" key="1">
    <source>
        <dbReference type="EMBL" id="MDR6534507.1"/>
    </source>
</evidence>
<comment type="caution">
    <text evidence="1">The sequence shown here is derived from an EMBL/GenBank/DDBJ whole genome shotgun (WGS) entry which is preliminary data.</text>
</comment>
<keyword evidence="2" id="KW-1185">Reference proteome</keyword>
<dbReference type="Proteomes" id="UP001184230">
    <property type="component" value="Unassembled WGS sequence"/>
</dbReference>
<proteinExistence type="predicted"/>
<reference evidence="1 2" key="1">
    <citation type="submission" date="2023-07" db="EMBL/GenBank/DDBJ databases">
        <title>Sorghum-associated microbial communities from plants grown in Nebraska, USA.</title>
        <authorList>
            <person name="Schachtman D."/>
        </authorList>
    </citation>
    <scope>NUCLEOTIDE SEQUENCE [LARGE SCALE GENOMIC DNA]</scope>
    <source>
        <strain evidence="1 2">DS1781</strain>
    </source>
</reference>
<gene>
    <name evidence="1" type="ORF">J2739_000267</name>
</gene>
<name>A0ABU1N7S6_9BURK</name>
<accession>A0ABU1N7S6</accession>
<dbReference type="EMBL" id="JAVDRF010000001">
    <property type="protein sequence ID" value="MDR6534507.1"/>
    <property type="molecule type" value="Genomic_DNA"/>
</dbReference>